<keyword evidence="2" id="KW-1185">Reference proteome</keyword>
<name>A0ACA9LCP7_9GLOM</name>
<gene>
    <name evidence="1" type="ORF">SPELUC_LOCUS3837</name>
</gene>
<reference evidence="1" key="1">
    <citation type="submission" date="2021-06" db="EMBL/GenBank/DDBJ databases">
        <authorList>
            <person name="Kallberg Y."/>
            <person name="Tangrot J."/>
            <person name="Rosling A."/>
        </authorList>
    </citation>
    <scope>NUCLEOTIDE SEQUENCE</scope>
    <source>
        <strain evidence="1">28 12/20/2015</strain>
    </source>
</reference>
<dbReference type="EMBL" id="CAJVPW010003114">
    <property type="protein sequence ID" value="CAG8518906.1"/>
    <property type="molecule type" value="Genomic_DNA"/>
</dbReference>
<sequence length="163" mass="18910">MVPTTFCIIELTNDKLLLEGIFEEFKYEDKELKEAEGYFTDELADVEEFLTEEKDSKEETLEEKIKKVKDVFAKDMSDLGRMNMLEHKIDTGNAFPIKQTPYHAFPIVPKKSDKLCLYVDFQKVNAVMKSDAFLLPRLDELLEVFGGATWFTTLDLMSGFWQV</sequence>
<dbReference type="Proteomes" id="UP000789366">
    <property type="component" value="Unassembled WGS sequence"/>
</dbReference>
<comment type="caution">
    <text evidence="1">The sequence shown here is derived from an EMBL/GenBank/DDBJ whole genome shotgun (WGS) entry which is preliminary data.</text>
</comment>
<evidence type="ECO:0000313" key="1">
    <source>
        <dbReference type="EMBL" id="CAG8518906.1"/>
    </source>
</evidence>
<protein>
    <submittedName>
        <fullName evidence="1">1392_t:CDS:1</fullName>
    </submittedName>
</protein>
<proteinExistence type="predicted"/>
<evidence type="ECO:0000313" key="2">
    <source>
        <dbReference type="Proteomes" id="UP000789366"/>
    </source>
</evidence>
<organism evidence="1 2">
    <name type="scientific">Cetraspora pellucida</name>
    <dbReference type="NCBI Taxonomy" id="1433469"/>
    <lineage>
        <taxon>Eukaryota</taxon>
        <taxon>Fungi</taxon>
        <taxon>Fungi incertae sedis</taxon>
        <taxon>Mucoromycota</taxon>
        <taxon>Glomeromycotina</taxon>
        <taxon>Glomeromycetes</taxon>
        <taxon>Diversisporales</taxon>
        <taxon>Gigasporaceae</taxon>
        <taxon>Cetraspora</taxon>
    </lineage>
</organism>
<accession>A0ACA9LCP7</accession>